<feature type="domain" description="Arrestin C-terminal-like" evidence="3">
    <location>
        <begin position="174"/>
        <end position="306"/>
    </location>
</feature>
<dbReference type="Gene3D" id="2.60.40.640">
    <property type="match status" value="2"/>
</dbReference>
<reference evidence="4" key="2">
    <citation type="submission" date="2020-05" db="UniProtKB">
        <authorList>
            <consortium name="EnsemblMetazoa"/>
        </authorList>
    </citation>
    <scope>IDENTIFICATION</scope>
    <source>
        <strain evidence="4">Indian</strain>
    </source>
</reference>
<organism evidence="4 5">
    <name type="scientific">Anopheles stephensi</name>
    <name type="common">Indo-Pakistan malaria mosquito</name>
    <dbReference type="NCBI Taxonomy" id="30069"/>
    <lineage>
        <taxon>Eukaryota</taxon>
        <taxon>Metazoa</taxon>
        <taxon>Ecdysozoa</taxon>
        <taxon>Arthropoda</taxon>
        <taxon>Hexapoda</taxon>
        <taxon>Insecta</taxon>
        <taxon>Pterygota</taxon>
        <taxon>Neoptera</taxon>
        <taxon>Endopterygota</taxon>
        <taxon>Diptera</taxon>
        <taxon>Nematocera</taxon>
        <taxon>Culicoidea</taxon>
        <taxon>Culicidae</taxon>
        <taxon>Anophelinae</taxon>
        <taxon>Anopheles</taxon>
    </lineage>
</organism>
<sequence length="468" mass="52174">MDYIKELDIRLDKEHYYAGEVLSGRVIMHTTENFKLKSIRLLLRGKAHVEWKVFVSGDKRTVKDDQVYIDERAVIWGERAGEGLDVTVPVLVRGQHQFPFRFNIPETNLPCSFESRACYIRYFVKVTIDIPYASPPQGIKYFTIIGPHIDCMDEQYLKPVSGQDKKVKCCLCCAKGPVTLSCSLDRTAFCCGETLKLKSIIDNQGEEAVKLKVRLLQYCEFFVERGVLGVTKEVQHLVLEYKGETVVPAERQDTCANLRIPTVPTTMMGVCRLAQIYYTLVACLEFDKSGDDLQINFPITIGTVPFRIPNSNLQPHIGYDVAIDHVEGGTYIGPEFLLGEVYDGCNVSDNEHRDLAPLYRPVYLTVVRSSQQISAKAVERNNRRQSASAVLGAVGPTTTSSLVDSGGGAPPFYNHTLTNGSDAEEYKKKVTTSDGSGPTVNANVNKPFVQPPSSSTSWQQAALEHWNV</sequence>
<protein>
    <recommendedName>
        <fullName evidence="3">Arrestin C-terminal-like domain-containing protein</fullName>
    </recommendedName>
</protein>
<dbReference type="VEuPathDB" id="VectorBase:ASTEI06600"/>
<proteinExistence type="inferred from homology"/>
<evidence type="ECO:0000313" key="5">
    <source>
        <dbReference type="Proteomes" id="UP000076408"/>
    </source>
</evidence>
<keyword evidence="5" id="KW-1185">Reference proteome</keyword>
<dbReference type="InterPro" id="IPR011022">
    <property type="entry name" value="Arrestin_C-like"/>
</dbReference>
<evidence type="ECO:0000313" key="4">
    <source>
        <dbReference type="EnsemblMetazoa" id="ASTEI06600-PA"/>
    </source>
</evidence>
<dbReference type="InterPro" id="IPR050357">
    <property type="entry name" value="Arrestin_domain-protein"/>
</dbReference>
<evidence type="ECO:0000259" key="3">
    <source>
        <dbReference type="SMART" id="SM01017"/>
    </source>
</evidence>
<dbReference type="SMART" id="SM01017">
    <property type="entry name" value="Arrestin_C"/>
    <property type="match status" value="2"/>
</dbReference>
<feature type="domain" description="Arrestin C-terminal-like" evidence="3">
    <location>
        <begin position="1"/>
        <end position="151"/>
    </location>
</feature>
<dbReference type="GO" id="GO:0005737">
    <property type="term" value="C:cytoplasm"/>
    <property type="evidence" value="ECO:0007669"/>
    <property type="project" value="TreeGrafter"/>
</dbReference>
<dbReference type="STRING" id="30069.A0A182YDR4"/>
<evidence type="ECO:0000256" key="2">
    <source>
        <dbReference type="ARBA" id="ARBA00022606"/>
    </source>
</evidence>
<name>A0A182YDR4_ANOST</name>
<dbReference type="Pfam" id="PF00339">
    <property type="entry name" value="Arrestin_N"/>
    <property type="match status" value="1"/>
</dbReference>
<dbReference type="PANTHER" id="PTHR11188">
    <property type="entry name" value="ARRESTIN DOMAIN CONTAINING PROTEIN"/>
    <property type="match status" value="1"/>
</dbReference>
<comment type="similarity">
    <text evidence="1">Belongs to the arrestin family.</text>
</comment>
<evidence type="ECO:0000256" key="1">
    <source>
        <dbReference type="ARBA" id="ARBA00005298"/>
    </source>
</evidence>
<dbReference type="OMA" id="AMRDESM"/>
<dbReference type="EnsemblMetazoa" id="ASTEI06600-RA">
    <property type="protein sequence ID" value="ASTEI06600-PA"/>
    <property type="gene ID" value="ASTEI06600"/>
</dbReference>
<dbReference type="Pfam" id="PF02752">
    <property type="entry name" value="Arrestin_C"/>
    <property type="match status" value="1"/>
</dbReference>
<keyword evidence="2" id="KW-0716">Sensory transduction</keyword>
<reference evidence="5" key="1">
    <citation type="journal article" date="2014" name="Genome Biol.">
        <title>Genome analysis of a major urban malaria vector mosquito, Anopheles stephensi.</title>
        <authorList>
            <person name="Jiang X."/>
            <person name="Peery A."/>
            <person name="Hall A.B."/>
            <person name="Sharma A."/>
            <person name="Chen X.G."/>
            <person name="Waterhouse R.M."/>
            <person name="Komissarov A."/>
            <person name="Riehle M.M."/>
            <person name="Shouche Y."/>
            <person name="Sharakhova M.V."/>
            <person name="Lawson D."/>
            <person name="Pakpour N."/>
            <person name="Arensburger P."/>
            <person name="Davidson V.L."/>
            <person name="Eiglmeier K."/>
            <person name="Emrich S."/>
            <person name="George P."/>
            <person name="Kennedy R.C."/>
            <person name="Mane S.P."/>
            <person name="Maslen G."/>
            <person name="Oringanje C."/>
            <person name="Qi Y."/>
            <person name="Settlage R."/>
            <person name="Tojo M."/>
            <person name="Tubio J.M."/>
            <person name="Unger M.F."/>
            <person name="Wang B."/>
            <person name="Vernick K.D."/>
            <person name="Ribeiro J.M."/>
            <person name="James A.A."/>
            <person name="Michel K."/>
            <person name="Riehle M.A."/>
            <person name="Luckhart S."/>
            <person name="Sharakhov I.V."/>
            <person name="Tu Z."/>
        </authorList>
    </citation>
    <scope>NUCLEOTIDE SEQUENCE [LARGE SCALE GENOMIC DNA]</scope>
    <source>
        <strain evidence="5">Indian</strain>
    </source>
</reference>
<dbReference type="InterPro" id="IPR014752">
    <property type="entry name" value="Arrestin-like_C"/>
</dbReference>
<dbReference type="VEuPathDB" id="VectorBase:ASTEI20_041992"/>
<dbReference type="PANTHER" id="PTHR11188:SF144">
    <property type="entry name" value="ARRESTIN C-TERMINAL-LIKE DOMAIN-CONTAINING PROTEIN"/>
    <property type="match status" value="1"/>
</dbReference>
<dbReference type="AlphaFoldDB" id="A0A182YDR4"/>
<dbReference type="SUPFAM" id="SSF81296">
    <property type="entry name" value="E set domains"/>
    <property type="match status" value="2"/>
</dbReference>
<dbReference type="InterPro" id="IPR014756">
    <property type="entry name" value="Ig_E-set"/>
</dbReference>
<dbReference type="VEuPathDB" id="VectorBase:ASTE003557"/>
<accession>A0A182YDR4</accession>
<dbReference type="InterPro" id="IPR011021">
    <property type="entry name" value="Arrestin-like_N"/>
</dbReference>
<dbReference type="Proteomes" id="UP000076408">
    <property type="component" value="Unassembled WGS sequence"/>
</dbReference>
<dbReference type="GO" id="GO:0015031">
    <property type="term" value="P:protein transport"/>
    <property type="evidence" value="ECO:0007669"/>
    <property type="project" value="TreeGrafter"/>
</dbReference>